<protein>
    <submittedName>
        <fullName evidence="1">Uncharacterized protein</fullName>
    </submittedName>
</protein>
<dbReference type="OrthoDB" id="1542349at2"/>
<gene>
    <name evidence="1" type="ORF">SAMN06265218_12226</name>
</gene>
<name>A0A521F2T0_9BACT</name>
<reference evidence="1 2" key="1">
    <citation type="submission" date="2017-05" db="EMBL/GenBank/DDBJ databases">
        <authorList>
            <person name="Varghese N."/>
            <person name="Submissions S."/>
        </authorList>
    </citation>
    <scope>NUCLEOTIDE SEQUENCE [LARGE SCALE GENOMIC DNA]</scope>
    <source>
        <strain evidence="1 2">DSM 21194</strain>
    </source>
</reference>
<dbReference type="Proteomes" id="UP000317593">
    <property type="component" value="Unassembled WGS sequence"/>
</dbReference>
<sequence>MDHRLEEYYATKKYRGFYKVREYRYAWIGSIHIVFSDGEKEVFAAGLFREGALERIFNKIDKLHANSRKKIGR</sequence>
<accession>A0A521F2T0</accession>
<dbReference type="AlphaFoldDB" id="A0A521F2T0"/>
<proteinExistence type="predicted"/>
<dbReference type="EMBL" id="FXTH01000022">
    <property type="protein sequence ID" value="SMO90465.1"/>
    <property type="molecule type" value="Genomic_DNA"/>
</dbReference>
<evidence type="ECO:0000313" key="1">
    <source>
        <dbReference type="EMBL" id="SMO90465.1"/>
    </source>
</evidence>
<evidence type="ECO:0000313" key="2">
    <source>
        <dbReference type="Proteomes" id="UP000317593"/>
    </source>
</evidence>
<dbReference type="RefSeq" id="WP_142715878.1">
    <property type="nucleotide sequence ID" value="NZ_FXTH01000022.1"/>
</dbReference>
<keyword evidence="2" id="KW-1185">Reference proteome</keyword>
<organism evidence="1 2">
    <name type="scientific">Fodinibius sediminis</name>
    <dbReference type="NCBI Taxonomy" id="1214077"/>
    <lineage>
        <taxon>Bacteria</taxon>
        <taxon>Pseudomonadati</taxon>
        <taxon>Balneolota</taxon>
        <taxon>Balneolia</taxon>
        <taxon>Balneolales</taxon>
        <taxon>Balneolaceae</taxon>
        <taxon>Fodinibius</taxon>
    </lineage>
</organism>